<evidence type="ECO:0000313" key="3">
    <source>
        <dbReference type="Proteomes" id="UP000177798"/>
    </source>
</evidence>
<sequence length="596" mass="69012">MCFANRTVCKKCRVEIIKYVSKCDQFPEVFRETDTHAIRGRHRRISACKDCKRKERRRLEEESRNIVVHHEQAKAILEWMRLERPLPFTDEVIAVKYNELYNNHERLHRYCIDFTNMHESLIAERRQYLLHRADIIRKEGMKVTRELSEAANKAATMILLEERIMDEAFRRQAEIDSGVRTMTEDDKIYSLHGIGKIYHLENAIQLIAGAQGPVALTFEEWAVAIPDRFITEDGVRAEIRGYLDDITHGGFDKLIDEFRGEVIRLNVLDEETFDFDPNAHVLQGDSPAEATPNMREHITFRQWVVQYEDAMQTTGPIFQRWYTLLDGYRAYLAQISPVHHTLFMVTRNSAAARTFRALAGRPETPPIPTPLPFPAPPTPPPTPRRESMQFSNDGDWSVPEVSDDEGSEDTGSDESSLNIELHDEDHHNTSIRECLQQSLAGFDQLLELSNTLMRDVPNQESSATAFLVPAIRYLNNQLERNAWPTEFGWTQVQLSAENAIEQLRELNDLVNGNRASAEESEREREQQQQQHEPEAENEHFFADITPMRVVMEEGEQDNIAYARRTIIGISPESRTREWEEEGEVIEDAEYYDNNLL</sequence>
<name>A0A1D9Q8P9_SCLS1</name>
<feature type="compositionally biased region" description="Pro residues" evidence="1">
    <location>
        <begin position="363"/>
        <end position="382"/>
    </location>
</feature>
<reference evidence="3" key="1">
    <citation type="journal article" date="2017" name="Genome Biol. Evol.">
        <title>The complete genome sequence of the phytopathogenic fungus Sclerotinia sclerotiorum reveals insights into the genome architecture of broad host range pathogens.</title>
        <authorList>
            <person name="Derbyshire M."/>
            <person name="Denton-Giles M."/>
            <person name="Hegedus D."/>
            <person name="Seifbarghy S."/>
            <person name="Rollins J."/>
            <person name="van Kan J."/>
            <person name="Seidl M.F."/>
            <person name="Faino L."/>
            <person name="Mbengue M."/>
            <person name="Navaud O."/>
            <person name="Raffaele S."/>
            <person name="Hammond-Kosack K."/>
            <person name="Heard S."/>
            <person name="Oliver R."/>
        </authorList>
    </citation>
    <scope>NUCLEOTIDE SEQUENCE [LARGE SCALE GENOMIC DNA]</scope>
    <source>
        <strain evidence="3">ATCC 18683 / 1980 / Ss-1</strain>
    </source>
</reference>
<dbReference type="VEuPathDB" id="FungiDB:sscle_07g060880"/>
<evidence type="ECO:0000313" key="2">
    <source>
        <dbReference type="EMBL" id="APA11318.1"/>
    </source>
</evidence>
<protein>
    <submittedName>
        <fullName evidence="2">Uncharacterized protein</fullName>
    </submittedName>
</protein>
<feature type="region of interest" description="Disordered" evidence="1">
    <location>
        <begin position="360"/>
        <end position="415"/>
    </location>
</feature>
<dbReference type="AlphaFoldDB" id="A0A1D9Q8P9"/>
<dbReference type="EMBL" id="CP017820">
    <property type="protein sequence ID" value="APA11318.1"/>
    <property type="molecule type" value="Genomic_DNA"/>
</dbReference>
<dbReference type="OrthoDB" id="3554703at2759"/>
<organism evidence="2 3">
    <name type="scientific">Sclerotinia sclerotiorum (strain ATCC 18683 / 1980 / Ss-1)</name>
    <name type="common">White mold</name>
    <name type="synonym">Whetzelinia sclerotiorum</name>
    <dbReference type="NCBI Taxonomy" id="665079"/>
    <lineage>
        <taxon>Eukaryota</taxon>
        <taxon>Fungi</taxon>
        <taxon>Dikarya</taxon>
        <taxon>Ascomycota</taxon>
        <taxon>Pezizomycotina</taxon>
        <taxon>Leotiomycetes</taxon>
        <taxon>Helotiales</taxon>
        <taxon>Sclerotiniaceae</taxon>
        <taxon>Sclerotinia</taxon>
    </lineage>
</organism>
<dbReference type="Proteomes" id="UP000177798">
    <property type="component" value="Chromosome 7"/>
</dbReference>
<feature type="compositionally biased region" description="Basic and acidic residues" evidence="1">
    <location>
        <begin position="516"/>
        <end position="538"/>
    </location>
</feature>
<gene>
    <name evidence="2" type="ORF">sscle_07g060880</name>
</gene>
<proteinExistence type="predicted"/>
<dbReference type="RefSeq" id="XP_001587569.1">
    <property type="nucleotide sequence ID" value="XM_001587519.1"/>
</dbReference>
<evidence type="ECO:0000256" key="1">
    <source>
        <dbReference type="SAM" id="MobiDB-lite"/>
    </source>
</evidence>
<dbReference type="OMA" id="HRRISAC"/>
<feature type="compositionally biased region" description="Acidic residues" evidence="1">
    <location>
        <begin position="401"/>
        <end position="412"/>
    </location>
</feature>
<feature type="region of interest" description="Disordered" evidence="1">
    <location>
        <begin position="513"/>
        <end position="538"/>
    </location>
</feature>
<accession>A0A1D9Q8P9</accession>
<dbReference type="KEGG" id="ssl:SS1G_11562"/>